<dbReference type="PIRSF" id="PIRSF000804">
    <property type="entry name" value="DNA_pol_III_b"/>
    <property type="match status" value="1"/>
</dbReference>
<keyword evidence="6 10" id="KW-0548">Nucleotidyltransferase</keyword>
<reference evidence="14 15" key="1">
    <citation type="journal article" date="2012" name="ISME J.">
        <title>Genomic insights to SAR86, an abundant and uncultivated marine bacterial lineage.</title>
        <authorList>
            <person name="Dupont C.L."/>
            <person name="Rusch D.B."/>
            <person name="Yooseph S."/>
            <person name="Lombardo M.J."/>
            <person name="Richter R.A."/>
            <person name="Valas R."/>
            <person name="Novotny M."/>
            <person name="Yee-Greenbaum J."/>
            <person name="Selengut J.D."/>
            <person name="Haft D.H."/>
            <person name="Halpern A.L."/>
            <person name="Lasken R.S."/>
            <person name="Nealson K."/>
            <person name="Friedman R."/>
            <person name="Venter J.C."/>
        </authorList>
    </citation>
    <scope>NUCLEOTIDE SEQUENCE [LARGE SCALE GENOMIC DNA]</scope>
</reference>
<keyword evidence="7 10" id="KW-0235">DNA replication</keyword>
<keyword evidence="9" id="KW-0238">DNA-binding</keyword>
<evidence type="ECO:0000256" key="1">
    <source>
        <dbReference type="ARBA" id="ARBA00004496"/>
    </source>
</evidence>
<evidence type="ECO:0000259" key="11">
    <source>
        <dbReference type="Pfam" id="PF00712"/>
    </source>
</evidence>
<feature type="domain" description="DNA polymerase III beta sliding clamp central" evidence="12">
    <location>
        <begin position="130"/>
        <end position="244"/>
    </location>
</feature>
<dbReference type="Pfam" id="PF02767">
    <property type="entry name" value="DNA_pol3_beta_2"/>
    <property type="match status" value="1"/>
</dbReference>
<dbReference type="EMBL" id="JH611183">
    <property type="protein sequence ID" value="EJP73085.1"/>
    <property type="molecule type" value="Genomic_DNA"/>
</dbReference>
<evidence type="ECO:0000256" key="5">
    <source>
        <dbReference type="ARBA" id="ARBA00022679"/>
    </source>
</evidence>
<organism evidence="14 15">
    <name type="scientific">SAR86 cluster bacterium SAR86B</name>
    <dbReference type="NCBI Taxonomy" id="1123867"/>
    <lineage>
        <taxon>Bacteria</taxon>
        <taxon>Pseudomonadati</taxon>
        <taxon>Pseudomonadota</taxon>
        <taxon>Gammaproteobacteria</taxon>
        <taxon>SAR86 cluster</taxon>
    </lineage>
</organism>
<dbReference type="SMART" id="SM00480">
    <property type="entry name" value="POL3Bc"/>
    <property type="match status" value="1"/>
</dbReference>
<dbReference type="InterPro" id="IPR022635">
    <property type="entry name" value="DNA_polIII_beta_C"/>
</dbReference>
<proteinExistence type="inferred from homology"/>
<feature type="domain" description="DNA polymerase III beta sliding clamp N-terminal" evidence="11">
    <location>
        <begin position="1"/>
        <end position="119"/>
    </location>
</feature>
<sequence>MDFYITKEEIVKSLSATLGVVEKRQTLPILSNVLISVDEASVKLKATDLESEIETLSTITNFKSGGQTTAPAKKLSELCRLLPDLSEIHVFLDGENLKIETSSGKYSLATLPSADFPIFDIEEDKNKTSIQAPSLKELINKTSFAMGNQDWRHYLNGLYLVIDDTKITGVATDAHRLAIANQMVNEGSEETISGIIPRKSINEIAKIINDKNENISLEIGSSSISIESGETKFSSKLIEGKFPDYEQVIPSGESSELTINKKNLSESLSRVSVLSSEKYRGVRMRITDNNLNISANNPEKEQAEEQIDCAYEGEIIDIAFNVNYLQEILSSIDSENVIIHFFGSDKSCLITSPDSENYKYVVMPLLI</sequence>
<comment type="function">
    <text evidence="10">Confers DNA tethering and processivity to DNA polymerases and other proteins. Acts as a clamp, forming a ring around DNA (a reaction catalyzed by the clamp-loading complex) which diffuses in an ATP-independent manner freely and bidirectionally along dsDNA. Initially characterized for its ability to contact the catalytic subunit of DNA polymerase III (Pol III), a complex, multichain enzyme responsible for most of the replicative synthesis in bacteria; Pol III exhibits 3'-5' exonuclease proofreading activity. The beta chain is required for initiation of replication as well as for processivity of DNA replication.</text>
</comment>
<dbReference type="AlphaFoldDB" id="J4WZX1"/>
<evidence type="ECO:0000256" key="7">
    <source>
        <dbReference type="ARBA" id="ARBA00022705"/>
    </source>
</evidence>
<evidence type="ECO:0000256" key="2">
    <source>
        <dbReference type="ARBA" id="ARBA00010752"/>
    </source>
</evidence>
<dbReference type="GO" id="GO:0005737">
    <property type="term" value="C:cytoplasm"/>
    <property type="evidence" value="ECO:0007669"/>
    <property type="project" value="UniProtKB-SubCell"/>
</dbReference>
<dbReference type="NCBIfam" id="TIGR00663">
    <property type="entry name" value="dnan"/>
    <property type="match status" value="1"/>
</dbReference>
<dbReference type="PANTHER" id="PTHR30478">
    <property type="entry name" value="DNA POLYMERASE III SUBUNIT BETA"/>
    <property type="match status" value="1"/>
</dbReference>
<feature type="domain" description="DNA polymerase III beta sliding clamp C-terminal" evidence="13">
    <location>
        <begin position="247"/>
        <end position="365"/>
    </location>
</feature>
<evidence type="ECO:0000256" key="6">
    <source>
        <dbReference type="ARBA" id="ARBA00022695"/>
    </source>
</evidence>
<gene>
    <name evidence="14" type="primary">dnaN</name>
    <name evidence="14" type="ORF">NT02SARS_1374</name>
</gene>
<evidence type="ECO:0000256" key="8">
    <source>
        <dbReference type="ARBA" id="ARBA00022932"/>
    </source>
</evidence>
<evidence type="ECO:0000313" key="14">
    <source>
        <dbReference type="EMBL" id="EJP73085.1"/>
    </source>
</evidence>
<dbReference type="HOGENOM" id="CLU_038149_4_2_6"/>
<dbReference type="CDD" id="cd00140">
    <property type="entry name" value="beta_clamp"/>
    <property type="match status" value="1"/>
</dbReference>
<dbReference type="Pfam" id="PF00712">
    <property type="entry name" value="DNA_pol3_beta"/>
    <property type="match status" value="1"/>
</dbReference>
<dbReference type="GO" id="GO:0006271">
    <property type="term" value="P:DNA strand elongation involved in DNA replication"/>
    <property type="evidence" value="ECO:0007669"/>
    <property type="project" value="TreeGrafter"/>
</dbReference>
<dbReference type="Gene3D" id="3.70.10.10">
    <property type="match status" value="1"/>
</dbReference>
<dbReference type="PANTHER" id="PTHR30478:SF0">
    <property type="entry name" value="BETA SLIDING CLAMP"/>
    <property type="match status" value="1"/>
</dbReference>
<evidence type="ECO:0000256" key="4">
    <source>
        <dbReference type="ARBA" id="ARBA00022490"/>
    </source>
</evidence>
<dbReference type="SUPFAM" id="SSF55979">
    <property type="entry name" value="DNA clamp"/>
    <property type="match status" value="3"/>
</dbReference>
<dbReference type="Pfam" id="PF02768">
    <property type="entry name" value="DNA_pol3_beta_3"/>
    <property type="match status" value="1"/>
</dbReference>
<evidence type="ECO:0000256" key="10">
    <source>
        <dbReference type="PIRNR" id="PIRNR000804"/>
    </source>
</evidence>
<dbReference type="GO" id="GO:0003677">
    <property type="term" value="F:DNA binding"/>
    <property type="evidence" value="ECO:0007669"/>
    <property type="project" value="UniProtKB-UniRule"/>
</dbReference>
<accession>J4WZX1</accession>
<dbReference type="InterPro" id="IPR022637">
    <property type="entry name" value="DNA_polIII_beta_cen"/>
</dbReference>
<evidence type="ECO:0000256" key="3">
    <source>
        <dbReference type="ARBA" id="ARBA00021035"/>
    </source>
</evidence>
<keyword evidence="5 10" id="KW-0808">Transferase</keyword>
<dbReference type="Gene3D" id="3.10.150.10">
    <property type="entry name" value="DNA Polymerase III, subunit A, domain 2"/>
    <property type="match status" value="1"/>
</dbReference>
<dbReference type="GO" id="GO:0003887">
    <property type="term" value="F:DNA-directed DNA polymerase activity"/>
    <property type="evidence" value="ECO:0007669"/>
    <property type="project" value="UniProtKB-UniRule"/>
</dbReference>
<keyword evidence="4 10" id="KW-0963">Cytoplasm</keyword>
<comment type="subunit">
    <text evidence="10">Forms a ring-shaped head-to-tail homodimer around DNA.</text>
</comment>
<dbReference type="InterPro" id="IPR001001">
    <property type="entry name" value="DNA_polIII_beta"/>
</dbReference>
<comment type="similarity">
    <text evidence="2 10">Belongs to the beta sliding clamp family.</text>
</comment>
<dbReference type="InterPro" id="IPR022634">
    <property type="entry name" value="DNA_polIII_beta_N"/>
</dbReference>
<dbReference type="GO" id="GO:0008408">
    <property type="term" value="F:3'-5' exonuclease activity"/>
    <property type="evidence" value="ECO:0007669"/>
    <property type="project" value="InterPro"/>
</dbReference>
<dbReference type="GO" id="GO:0009360">
    <property type="term" value="C:DNA polymerase III complex"/>
    <property type="evidence" value="ECO:0007669"/>
    <property type="project" value="InterPro"/>
</dbReference>
<comment type="subcellular location">
    <subcellularLocation>
        <location evidence="1 10">Cytoplasm</location>
    </subcellularLocation>
</comment>
<name>J4WZX1_9GAMM</name>
<evidence type="ECO:0000313" key="15">
    <source>
        <dbReference type="Proteomes" id="UP000010116"/>
    </source>
</evidence>
<evidence type="ECO:0000256" key="9">
    <source>
        <dbReference type="ARBA" id="ARBA00023125"/>
    </source>
</evidence>
<dbReference type="InterPro" id="IPR046938">
    <property type="entry name" value="DNA_clamp_sf"/>
</dbReference>
<evidence type="ECO:0000259" key="13">
    <source>
        <dbReference type="Pfam" id="PF02768"/>
    </source>
</evidence>
<keyword evidence="8 10" id="KW-0239">DNA-directed DNA polymerase</keyword>
<evidence type="ECO:0000259" key="12">
    <source>
        <dbReference type="Pfam" id="PF02767"/>
    </source>
</evidence>
<dbReference type="Proteomes" id="UP000010116">
    <property type="component" value="Unassembled WGS sequence"/>
</dbReference>
<protein>
    <recommendedName>
        <fullName evidence="3 10">Beta sliding clamp</fullName>
    </recommendedName>
</protein>